<dbReference type="InterPro" id="IPR040190">
    <property type="entry name" value="MURQ/GCKR"/>
</dbReference>
<dbReference type="Gene3D" id="1.10.8.1080">
    <property type="match status" value="1"/>
</dbReference>
<evidence type="ECO:0000256" key="1">
    <source>
        <dbReference type="ARBA" id="ARBA00023239"/>
    </source>
</evidence>
<dbReference type="NCBIfam" id="TIGR00274">
    <property type="entry name" value="N-acetylmuramic acid 6-phosphate etherase"/>
    <property type="match status" value="1"/>
</dbReference>
<dbReference type="SUPFAM" id="SSF53697">
    <property type="entry name" value="SIS domain"/>
    <property type="match status" value="1"/>
</dbReference>
<dbReference type="EC" id="4.2.1.126" evidence="3"/>
<keyword evidence="1 3" id="KW-0456">Lyase</keyword>
<dbReference type="Pfam" id="PF22645">
    <property type="entry name" value="GKRP_SIS_N"/>
    <property type="match status" value="1"/>
</dbReference>
<keyword evidence="6" id="KW-1185">Reference proteome</keyword>
<dbReference type="GO" id="GO:0046348">
    <property type="term" value="P:amino sugar catabolic process"/>
    <property type="evidence" value="ECO:0007669"/>
    <property type="project" value="InterPro"/>
</dbReference>
<dbReference type="PANTHER" id="PTHR10088:SF4">
    <property type="entry name" value="GLUCOKINASE REGULATORY PROTEIN"/>
    <property type="match status" value="1"/>
</dbReference>
<dbReference type="Proteomes" id="UP000622687">
    <property type="component" value="Unassembled WGS sequence"/>
</dbReference>
<dbReference type="PANTHER" id="PTHR10088">
    <property type="entry name" value="GLUCOKINASE REGULATORY PROTEIN"/>
    <property type="match status" value="1"/>
</dbReference>
<feature type="active site" evidence="3">
    <location>
        <position position="107"/>
    </location>
</feature>
<protein>
    <recommendedName>
        <fullName evidence="3">N-acetylmuramic acid 6-phosphate etherase</fullName>
        <shortName evidence="3">MurNAc-6-P etherase</shortName>
        <ecNumber evidence="3">4.2.1.126</ecNumber>
    </recommendedName>
    <alternativeName>
        <fullName evidence="3">N-acetylmuramic acid 6-phosphate hydrolase</fullName>
    </alternativeName>
    <alternativeName>
        <fullName evidence="3">N-acetylmuramic acid 6-phosphate lyase</fullName>
    </alternativeName>
</protein>
<comment type="similarity">
    <text evidence="3">Belongs to the GCKR-like family. MurNAc-6-P etherase subfamily.</text>
</comment>
<proteinExistence type="inferred from homology"/>
<name>A0A934HTB8_9CLOT</name>
<evidence type="ECO:0000313" key="6">
    <source>
        <dbReference type="Proteomes" id="UP000622687"/>
    </source>
</evidence>
<comment type="pathway">
    <text evidence="3">Amino-sugar metabolism; N-acetylmuramate degradation.</text>
</comment>
<comment type="function">
    <text evidence="3">Specifically catalyzes the cleavage of the D-lactyl ether substituent of MurNAc 6-phosphate, producing GlcNAc 6-phosphate and D-lactate.</text>
</comment>
<evidence type="ECO:0000313" key="5">
    <source>
        <dbReference type="EMBL" id="MBI6874146.1"/>
    </source>
</evidence>
<dbReference type="Gene3D" id="3.40.50.10490">
    <property type="entry name" value="Glucose-6-phosphate isomerase like protein, domain 1"/>
    <property type="match status" value="1"/>
</dbReference>
<evidence type="ECO:0000259" key="4">
    <source>
        <dbReference type="PROSITE" id="PS51464"/>
    </source>
</evidence>
<dbReference type="HAMAP" id="MF_00068">
    <property type="entry name" value="MurQ"/>
    <property type="match status" value="1"/>
</dbReference>
<dbReference type="InterPro" id="IPR001347">
    <property type="entry name" value="SIS_dom"/>
</dbReference>
<dbReference type="InterPro" id="IPR005488">
    <property type="entry name" value="Etherase_MurQ"/>
</dbReference>
<sequence>MSGRNPNTKDIDNLSALEILRKINEEDKKVATAVEEQIDNIAGAVDIIVSCFQKGGRLFYIGSGTSGKLGVIDASECPPTFGVEDEMVQGIISGGKDAISGWLEHTEDDEELAVKDLQKQNITDKDVLVGVTASGNTPYVKSAMEYGKRIGCKTIGIICRTHGKLSEICDLTIAVDVGAEVIMGSTRMKAGTAQKMILNMLSTTAMIRMGKTYSNLMVSVKPINKKLKERVKEIVNLATGADINTVESVLEKCNFNAKVAIVVIKSGISIEEAIKALEAANGKVAEALNNINIT</sequence>
<dbReference type="InterPro" id="IPR046348">
    <property type="entry name" value="SIS_dom_sf"/>
</dbReference>
<accession>A0A934HTB8</accession>
<gene>
    <name evidence="3 5" type="primary">murQ</name>
    <name evidence="5" type="ORF">I6U51_15795</name>
</gene>
<keyword evidence="2 3" id="KW-0119">Carbohydrate metabolism</keyword>
<dbReference type="NCBIfam" id="NF009222">
    <property type="entry name" value="PRK12570.1"/>
    <property type="match status" value="1"/>
</dbReference>
<feature type="active site" description="Proton donor" evidence="3">
    <location>
        <position position="76"/>
    </location>
</feature>
<dbReference type="GO" id="GO:0016835">
    <property type="term" value="F:carbon-oxygen lyase activity"/>
    <property type="evidence" value="ECO:0007669"/>
    <property type="project" value="UniProtKB-UniRule"/>
</dbReference>
<reference evidence="5" key="1">
    <citation type="submission" date="2020-12" db="EMBL/GenBank/DDBJ databases">
        <title>Clostridium thailandense sp. nov., a novel acetogenic bacterium isolated from peat land soil in Thailand.</title>
        <authorList>
            <person name="Chaikitkaew S."/>
            <person name="Birkeland N.K."/>
        </authorList>
    </citation>
    <scope>NUCLEOTIDE SEQUENCE</scope>
    <source>
        <strain evidence="5">DSM 17425</strain>
    </source>
</reference>
<comment type="caution">
    <text evidence="5">The sequence shown here is derived from an EMBL/GenBank/DDBJ whole genome shotgun (WGS) entry which is preliminary data.</text>
</comment>
<dbReference type="GO" id="GO:0097367">
    <property type="term" value="F:carbohydrate derivative binding"/>
    <property type="evidence" value="ECO:0007669"/>
    <property type="project" value="InterPro"/>
</dbReference>
<dbReference type="GO" id="GO:0016803">
    <property type="term" value="F:ether hydrolase activity"/>
    <property type="evidence" value="ECO:0007669"/>
    <property type="project" value="TreeGrafter"/>
</dbReference>
<comment type="catalytic activity">
    <reaction evidence="3">
        <text>N-acetyl-D-muramate 6-phosphate + H2O = N-acetyl-D-glucosamine 6-phosphate + (R)-lactate</text>
        <dbReference type="Rhea" id="RHEA:26410"/>
        <dbReference type="ChEBI" id="CHEBI:15377"/>
        <dbReference type="ChEBI" id="CHEBI:16004"/>
        <dbReference type="ChEBI" id="CHEBI:57513"/>
        <dbReference type="ChEBI" id="CHEBI:58722"/>
        <dbReference type="EC" id="4.2.1.126"/>
    </reaction>
</comment>
<feature type="domain" description="SIS" evidence="4">
    <location>
        <begin position="48"/>
        <end position="211"/>
    </location>
</feature>
<comment type="subunit">
    <text evidence="3">Homodimer.</text>
</comment>
<dbReference type="FunFam" id="3.40.50.10490:FF:000014">
    <property type="entry name" value="N-acetylmuramic acid 6-phosphate etherase"/>
    <property type="match status" value="1"/>
</dbReference>
<dbReference type="AlphaFoldDB" id="A0A934HTB8"/>
<dbReference type="PROSITE" id="PS01272">
    <property type="entry name" value="GCKR"/>
    <property type="match status" value="1"/>
</dbReference>
<evidence type="ECO:0000256" key="3">
    <source>
        <dbReference type="HAMAP-Rule" id="MF_00068"/>
    </source>
</evidence>
<dbReference type="EMBL" id="JAEEGB010000018">
    <property type="protein sequence ID" value="MBI6874146.1"/>
    <property type="molecule type" value="Genomic_DNA"/>
</dbReference>
<dbReference type="InterPro" id="IPR005486">
    <property type="entry name" value="Glucokinase_regulatory_CS"/>
</dbReference>
<comment type="miscellaneous">
    <text evidence="3">A lyase-type mechanism (elimination/hydration) is suggested for the cleavage of the lactyl ether bond of MurNAc 6-phosphate, with the formation of an alpha,beta-unsaturated aldehyde intermediate with (E)-stereochemistry, followed by the syn addition of water to give product.</text>
</comment>
<dbReference type="CDD" id="cd05007">
    <property type="entry name" value="SIS_Etherase"/>
    <property type="match status" value="1"/>
</dbReference>
<dbReference type="RefSeq" id="WP_211143550.1">
    <property type="nucleotide sequence ID" value="NZ_JAEEGB010000018.1"/>
</dbReference>
<dbReference type="GO" id="GO:0009254">
    <property type="term" value="P:peptidoglycan turnover"/>
    <property type="evidence" value="ECO:0007669"/>
    <property type="project" value="TreeGrafter"/>
</dbReference>
<dbReference type="NCBIfam" id="NF003915">
    <property type="entry name" value="PRK05441.1"/>
    <property type="match status" value="1"/>
</dbReference>
<evidence type="ECO:0000256" key="2">
    <source>
        <dbReference type="ARBA" id="ARBA00023277"/>
    </source>
</evidence>
<dbReference type="PROSITE" id="PS51464">
    <property type="entry name" value="SIS"/>
    <property type="match status" value="1"/>
</dbReference>
<organism evidence="5 6">
    <name type="scientific">Clostridium aciditolerans</name>
    <dbReference type="NCBI Taxonomy" id="339861"/>
    <lineage>
        <taxon>Bacteria</taxon>
        <taxon>Bacillati</taxon>
        <taxon>Bacillota</taxon>
        <taxon>Clostridia</taxon>
        <taxon>Eubacteriales</taxon>
        <taxon>Clostridiaceae</taxon>
        <taxon>Clostridium</taxon>
    </lineage>
</organism>